<keyword evidence="1" id="KW-0812">Transmembrane</keyword>
<evidence type="ECO:0000313" key="4">
    <source>
        <dbReference type="Proteomes" id="UP000198727"/>
    </source>
</evidence>
<dbReference type="GO" id="GO:0005886">
    <property type="term" value="C:plasma membrane"/>
    <property type="evidence" value="ECO:0007669"/>
    <property type="project" value="TreeGrafter"/>
</dbReference>
<dbReference type="Proteomes" id="UP000198727">
    <property type="component" value="Unassembled WGS sequence"/>
</dbReference>
<dbReference type="EMBL" id="FOWW01000003">
    <property type="protein sequence ID" value="SFP88894.1"/>
    <property type="molecule type" value="Genomic_DNA"/>
</dbReference>
<keyword evidence="1" id="KW-0472">Membrane</keyword>
<accession>A0A1I5U0U2</accession>
<dbReference type="InterPro" id="IPR008024">
    <property type="entry name" value="YiaAB"/>
</dbReference>
<dbReference type="PANTHER" id="PTHR37290:SF1">
    <property type="entry name" value="INNER MEMBRANE PROTEIN YIAA"/>
    <property type="match status" value="1"/>
</dbReference>
<dbReference type="STRING" id="587909.SAMN05421810_103756"/>
<evidence type="ECO:0000256" key="1">
    <source>
        <dbReference type="SAM" id="Phobius"/>
    </source>
</evidence>
<protein>
    <recommendedName>
        <fullName evidence="2">YiaAB two helix domain-containing protein</fullName>
    </recommendedName>
</protein>
<feature type="domain" description="YiaAB two helix" evidence="2">
    <location>
        <begin position="19"/>
        <end position="71"/>
    </location>
</feature>
<dbReference type="GO" id="GO:0006974">
    <property type="term" value="P:DNA damage response"/>
    <property type="evidence" value="ECO:0007669"/>
    <property type="project" value="TreeGrafter"/>
</dbReference>
<dbReference type="Pfam" id="PF05360">
    <property type="entry name" value="YiaAB"/>
    <property type="match status" value="1"/>
</dbReference>
<evidence type="ECO:0000259" key="2">
    <source>
        <dbReference type="Pfam" id="PF05360"/>
    </source>
</evidence>
<dbReference type="AlphaFoldDB" id="A0A1I5U0U2"/>
<name>A0A1I5U0U2_9PSEU</name>
<organism evidence="3 4">
    <name type="scientific">Amycolatopsis arida</name>
    <dbReference type="NCBI Taxonomy" id="587909"/>
    <lineage>
        <taxon>Bacteria</taxon>
        <taxon>Bacillati</taxon>
        <taxon>Actinomycetota</taxon>
        <taxon>Actinomycetes</taxon>
        <taxon>Pseudonocardiales</taxon>
        <taxon>Pseudonocardiaceae</taxon>
        <taxon>Amycolatopsis</taxon>
    </lineage>
</organism>
<keyword evidence="4" id="KW-1185">Reference proteome</keyword>
<proteinExistence type="predicted"/>
<gene>
    <name evidence="3" type="ORF">SAMN05421810_103756</name>
</gene>
<keyword evidence="1" id="KW-1133">Transmembrane helix</keyword>
<feature type="transmembrane region" description="Helical" evidence="1">
    <location>
        <begin position="46"/>
        <end position="66"/>
    </location>
</feature>
<reference evidence="4" key="1">
    <citation type="submission" date="2016-10" db="EMBL/GenBank/DDBJ databases">
        <authorList>
            <person name="Varghese N."/>
            <person name="Submissions S."/>
        </authorList>
    </citation>
    <scope>NUCLEOTIDE SEQUENCE [LARGE SCALE GENOMIC DNA]</scope>
    <source>
        <strain evidence="4">CGMCC 4.5579</strain>
    </source>
</reference>
<dbReference type="InterPro" id="IPR038972">
    <property type="entry name" value="YiaA-like"/>
</dbReference>
<evidence type="ECO:0000313" key="3">
    <source>
        <dbReference type="EMBL" id="SFP88894.1"/>
    </source>
</evidence>
<feature type="transmembrane region" description="Helical" evidence="1">
    <location>
        <begin position="20"/>
        <end position="40"/>
    </location>
</feature>
<sequence>MLLGMDMPVKPASPGTTAFFVQAAISFGVALVAVCVAIVYLPVNGWVRAFFALGLLYTVTSAFTLAKCVRDRQEDRNLVSRVDQARLEKFLAEHDPFKVETT</sequence>
<dbReference type="PANTHER" id="PTHR37290">
    <property type="entry name" value="INNER MEMBRANE PROTEIN YIAA-RELATED"/>
    <property type="match status" value="1"/>
</dbReference>